<dbReference type="InterPro" id="IPR035647">
    <property type="entry name" value="EFG_III/V"/>
</dbReference>
<dbReference type="InterPro" id="IPR036956">
    <property type="entry name" value="Impact_N_sf"/>
</dbReference>
<organism evidence="4 5">
    <name type="scientific">Vibrio inusitatus NBRC 102082</name>
    <dbReference type="NCBI Taxonomy" id="1219070"/>
    <lineage>
        <taxon>Bacteria</taxon>
        <taxon>Pseudomonadati</taxon>
        <taxon>Pseudomonadota</taxon>
        <taxon>Gammaproteobacteria</taxon>
        <taxon>Vibrionales</taxon>
        <taxon>Vibrionaceae</taxon>
        <taxon>Vibrio</taxon>
    </lineage>
</organism>
<dbReference type="InterPro" id="IPR023582">
    <property type="entry name" value="Impact"/>
</dbReference>
<dbReference type="PANTHER" id="PTHR16301:SF20">
    <property type="entry name" value="IMPACT FAMILY MEMBER YIGZ"/>
    <property type="match status" value="1"/>
</dbReference>
<name>A0A4Y3I2C9_9VIBR</name>
<accession>A0A4Y3I2C9</accession>
<proteinExistence type="inferred from homology"/>
<dbReference type="InterPro" id="IPR015269">
    <property type="entry name" value="UPF0029_Impact_C"/>
</dbReference>
<reference evidence="4 5" key="1">
    <citation type="submission" date="2019-06" db="EMBL/GenBank/DDBJ databases">
        <title>Whole genome shotgun sequence of Vibrio inusitatus NBRC 102082.</title>
        <authorList>
            <person name="Hosoyama A."/>
            <person name="Uohara A."/>
            <person name="Ohji S."/>
            <person name="Ichikawa N."/>
        </authorList>
    </citation>
    <scope>NUCLEOTIDE SEQUENCE [LARGE SCALE GENOMIC DNA]</scope>
    <source>
        <strain evidence="4 5">NBRC 102082</strain>
    </source>
</reference>
<dbReference type="SUPFAM" id="SSF54211">
    <property type="entry name" value="Ribosomal protein S5 domain 2-like"/>
    <property type="match status" value="1"/>
</dbReference>
<dbReference type="GO" id="GO:0005737">
    <property type="term" value="C:cytoplasm"/>
    <property type="evidence" value="ECO:0007669"/>
    <property type="project" value="TreeGrafter"/>
</dbReference>
<dbReference type="GO" id="GO:0032561">
    <property type="term" value="F:guanyl ribonucleotide binding"/>
    <property type="evidence" value="ECO:0007669"/>
    <property type="project" value="UniProtKB-ARBA"/>
</dbReference>
<dbReference type="SUPFAM" id="SSF54980">
    <property type="entry name" value="EF-G C-terminal domain-like"/>
    <property type="match status" value="1"/>
</dbReference>
<comment type="caution">
    <text evidence="4">The sequence shown here is derived from an EMBL/GenBank/DDBJ whole genome shotgun (WGS) entry which is preliminary data.</text>
</comment>
<evidence type="ECO:0000313" key="4">
    <source>
        <dbReference type="EMBL" id="GEA52604.1"/>
    </source>
</evidence>
<dbReference type="Proteomes" id="UP000318717">
    <property type="component" value="Unassembled WGS sequence"/>
</dbReference>
<dbReference type="NCBIfam" id="TIGR00257">
    <property type="entry name" value="IMPACT_YIGZ"/>
    <property type="match status" value="1"/>
</dbReference>
<evidence type="ECO:0000313" key="5">
    <source>
        <dbReference type="Proteomes" id="UP000318717"/>
    </source>
</evidence>
<evidence type="ECO:0000259" key="2">
    <source>
        <dbReference type="Pfam" id="PF01205"/>
    </source>
</evidence>
<dbReference type="Pfam" id="PF09186">
    <property type="entry name" value="DUF1949"/>
    <property type="match status" value="1"/>
</dbReference>
<keyword evidence="5" id="KW-1185">Reference proteome</keyword>
<feature type="domain" description="UPF0029" evidence="3">
    <location>
        <begin position="160"/>
        <end position="214"/>
    </location>
</feature>
<comment type="similarity">
    <text evidence="1">Belongs to the IMPACT family.</text>
</comment>
<evidence type="ECO:0000259" key="3">
    <source>
        <dbReference type="Pfam" id="PF09186"/>
    </source>
</evidence>
<dbReference type="GO" id="GO:0043168">
    <property type="term" value="F:anion binding"/>
    <property type="evidence" value="ECO:0007669"/>
    <property type="project" value="UniProtKB-ARBA"/>
</dbReference>
<dbReference type="GO" id="GO:0017111">
    <property type="term" value="F:ribonucleoside triphosphate phosphatase activity"/>
    <property type="evidence" value="ECO:0007669"/>
    <property type="project" value="UniProtKB-ARBA"/>
</dbReference>
<dbReference type="EMBL" id="BJLF01000021">
    <property type="protein sequence ID" value="GEA52604.1"/>
    <property type="molecule type" value="Genomic_DNA"/>
</dbReference>
<dbReference type="AlphaFoldDB" id="A0A4Y3I2C9"/>
<feature type="domain" description="Impact N-terminal" evidence="2">
    <location>
        <begin position="37"/>
        <end position="144"/>
    </location>
</feature>
<dbReference type="Gene3D" id="3.30.230.30">
    <property type="entry name" value="Impact, N-terminal domain"/>
    <property type="match status" value="1"/>
</dbReference>
<dbReference type="InterPro" id="IPR001498">
    <property type="entry name" value="Impact_N"/>
</dbReference>
<sequence>MRSRDKLIGLPKQNIDLMNASPYLIPAKSTIFEEEIKKSQFITYLAHTPSIEQAKAFVDEIKAKHNDARHNCWGFVAGRPEDSMKWGFSDDGEPSGTAGKPILAQLTGSGVGELTAVVTRYYGGIRLGTGGLVKAYGGGVQQALKLLETIEKKITTQLIVEVDYSLISLTQSIMAQYEAVEISASYDIKAKLIVEIEVLNESDFIQTMTNKTGAKALVSRMS</sequence>
<dbReference type="InterPro" id="IPR020568">
    <property type="entry name" value="Ribosomal_Su5_D2-typ_SF"/>
</dbReference>
<dbReference type="Pfam" id="PF01205">
    <property type="entry name" value="Impact_N"/>
    <property type="match status" value="1"/>
</dbReference>
<gene>
    <name evidence="4" type="ORF">VIN01S_34080</name>
</gene>
<dbReference type="GO" id="GO:0006446">
    <property type="term" value="P:regulation of translational initiation"/>
    <property type="evidence" value="ECO:0007669"/>
    <property type="project" value="TreeGrafter"/>
</dbReference>
<evidence type="ECO:0000256" key="1">
    <source>
        <dbReference type="ARBA" id="ARBA00007665"/>
    </source>
</evidence>
<protein>
    <submittedName>
        <fullName evidence="4">YigZ family protein</fullName>
    </submittedName>
</protein>
<dbReference type="InterPro" id="IPR015796">
    <property type="entry name" value="Impact_YigZ-like"/>
</dbReference>
<dbReference type="InterPro" id="IPR020569">
    <property type="entry name" value="UPF0029_Impact_CS"/>
</dbReference>
<dbReference type="PANTHER" id="PTHR16301">
    <property type="entry name" value="IMPACT-RELATED"/>
    <property type="match status" value="1"/>
</dbReference>
<dbReference type="PROSITE" id="PS00910">
    <property type="entry name" value="UPF0029"/>
    <property type="match status" value="1"/>
</dbReference>